<gene>
    <name evidence="2" type="ORF">CspeluHIS016_0309870</name>
</gene>
<evidence type="ECO:0000256" key="1">
    <source>
        <dbReference type="SAM" id="MobiDB-lite"/>
    </source>
</evidence>
<proteinExistence type="predicted"/>
<dbReference type="EMBL" id="BTCM01000003">
    <property type="protein sequence ID" value="GMK57147.1"/>
    <property type="molecule type" value="Genomic_DNA"/>
</dbReference>
<dbReference type="AlphaFoldDB" id="A0AAD3TVA8"/>
<feature type="compositionally biased region" description="Low complexity" evidence="1">
    <location>
        <begin position="63"/>
        <end position="79"/>
    </location>
</feature>
<dbReference type="Proteomes" id="UP001222932">
    <property type="component" value="Unassembled WGS sequence"/>
</dbReference>
<feature type="compositionally biased region" description="Basic and acidic residues" evidence="1">
    <location>
        <begin position="166"/>
        <end position="207"/>
    </location>
</feature>
<feature type="compositionally biased region" description="Basic and acidic residues" evidence="1">
    <location>
        <begin position="451"/>
        <end position="461"/>
    </location>
</feature>
<organism evidence="2 3">
    <name type="scientific">Cutaneotrichosporon spelunceum</name>
    <dbReference type="NCBI Taxonomy" id="1672016"/>
    <lineage>
        <taxon>Eukaryota</taxon>
        <taxon>Fungi</taxon>
        <taxon>Dikarya</taxon>
        <taxon>Basidiomycota</taxon>
        <taxon>Agaricomycotina</taxon>
        <taxon>Tremellomycetes</taxon>
        <taxon>Trichosporonales</taxon>
        <taxon>Trichosporonaceae</taxon>
        <taxon>Cutaneotrichosporon</taxon>
    </lineage>
</organism>
<comment type="caution">
    <text evidence="2">The sequence shown here is derived from an EMBL/GenBank/DDBJ whole genome shotgun (WGS) entry which is preliminary data.</text>
</comment>
<sequence>MASGWDNPRLRQRPTFLTTGPTRPASSATPREVNDHGHPGPSPWPKTPSIPWYDRNSPSSATPPSVGLSAPSAPSGASGQTTSSTIQYLRLAFQETPPKLKELEEGWRIARRAASRPPPVVVVTRASGKDQRHSERGNLRSVRKGERGRDDPGLADRRRTQQAVPDQRERTLQDRNEGRKFEQEPCVRREHRQQEPARLEQPAREPESQPATQAREQDGRRQPTARERYERRPELGPKRRIGPICSHDPPTVTWADNGKQRAVPDERSVGQSTGLLTPPESPAPRAALARQRPRDTPRPLVRFVSPPPPGEPESGPSGSSGLSRPSQSTSGPSQPSRSSQPSSTVIDDTPTPALRPTAPSLRVMSVVMPREIPPALVSADPPQLILPYLPPISPPPPARVPAPEPSRPASARLQPVHQAASIPTHRPSDSLPNSHPKAPEPILVQPLPPTRHLEPLSRKSSDTIAVHQPTADVALTLNFHRQTAYVNSAGDVVTIEGRGPQVLRLADSASWSASQRHLWQLLARLVREYKRRTPRIKVFTPLGELVVTCCEPPDIVLSYLVEAQAATKVRLRYSLSSFEAVLDTSSHRPRGTRDETHRTRRSIPLRWSGEGEGAALALGVDCSEWESMEKDAVRRLWTLREDWARFVPGYNH</sequence>
<feature type="compositionally biased region" description="Basic and acidic residues" evidence="1">
    <location>
        <begin position="258"/>
        <end position="268"/>
    </location>
</feature>
<feature type="compositionally biased region" description="Pro residues" evidence="1">
    <location>
        <begin position="396"/>
        <end position="406"/>
    </location>
</feature>
<name>A0AAD3TVA8_9TREE</name>
<feature type="compositionally biased region" description="Basic and acidic residues" evidence="1">
    <location>
        <begin position="127"/>
        <end position="159"/>
    </location>
</feature>
<reference evidence="2" key="2">
    <citation type="submission" date="2023-06" db="EMBL/GenBank/DDBJ databases">
        <authorList>
            <person name="Kobayashi Y."/>
            <person name="Kayamori A."/>
            <person name="Aoki K."/>
            <person name="Shiwa Y."/>
            <person name="Fujita N."/>
            <person name="Sugita T."/>
            <person name="Iwasaki W."/>
            <person name="Tanaka N."/>
            <person name="Takashima M."/>
        </authorList>
    </citation>
    <scope>NUCLEOTIDE SEQUENCE</scope>
    <source>
        <strain evidence="2">HIS016</strain>
    </source>
</reference>
<evidence type="ECO:0000313" key="2">
    <source>
        <dbReference type="EMBL" id="GMK57147.1"/>
    </source>
</evidence>
<feature type="region of interest" description="Disordered" evidence="1">
    <location>
        <begin position="1"/>
        <end position="83"/>
    </location>
</feature>
<reference evidence="2" key="1">
    <citation type="journal article" date="2023" name="BMC Genomics">
        <title>Chromosome-level genome assemblies of Cutaneotrichosporon spp. (Trichosporonales, Basidiomycota) reveal imbalanced evolution between nucleotide sequences and chromosome synteny.</title>
        <authorList>
            <person name="Kobayashi Y."/>
            <person name="Kayamori A."/>
            <person name="Aoki K."/>
            <person name="Shiwa Y."/>
            <person name="Matsutani M."/>
            <person name="Fujita N."/>
            <person name="Sugita T."/>
            <person name="Iwasaki W."/>
            <person name="Tanaka N."/>
            <person name="Takashima M."/>
        </authorList>
    </citation>
    <scope>NUCLEOTIDE SEQUENCE</scope>
    <source>
        <strain evidence="2">HIS016</strain>
    </source>
</reference>
<keyword evidence="3" id="KW-1185">Reference proteome</keyword>
<feature type="region of interest" description="Disordered" evidence="1">
    <location>
        <begin position="396"/>
        <end position="461"/>
    </location>
</feature>
<feature type="region of interest" description="Disordered" evidence="1">
    <location>
        <begin position="110"/>
        <end position="359"/>
    </location>
</feature>
<evidence type="ECO:0000313" key="3">
    <source>
        <dbReference type="Proteomes" id="UP001222932"/>
    </source>
</evidence>
<feature type="compositionally biased region" description="Polar residues" evidence="1">
    <location>
        <begin position="15"/>
        <end position="29"/>
    </location>
</feature>
<protein>
    <submittedName>
        <fullName evidence="2">Uncharacterized protein</fullName>
    </submittedName>
</protein>
<feature type="compositionally biased region" description="Low complexity" evidence="1">
    <location>
        <begin position="312"/>
        <end position="344"/>
    </location>
</feature>
<accession>A0AAD3TVA8</accession>
<feature type="compositionally biased region" description="Basic and acidic residues" evidence="1">
    <location>
        <begin position="215"/>
        <end position="237"/>
    </location>
</feature>